<organism evidence="2 3">
    <name type="scientific">Chryseomicrobium palamuruense</name>
    <dbReference type="NCBI Taxonomy" id="682973"/>
    <lineage>
        <taxon>Bacteria</taxon>
        <taxon>Bacillati</taxon>
        <taxon>Bacillota</taxon>
        <taxon>Bacilli</taxon>
        <taxon>Bacillales</taxon>
        <taxon>Caryophanaceae</taxon>
        <taxon>Chryseomicrobium</taxon>
    </lineage>
</organism>
<keyword evidence="1" id="KW-0812">Transmembrane</keyword>
<protein>
    <recommendedName>
        <fullName evidence="4">DUF4179 domain-containing protein</fullName>
    </recommendedName>
</protein>
<name>A0ABV8UY86_9BACL</name>
<proteinExistence type="predicted"/>
<comment type="caution">
    <text evidence="2">The sequence shown here is derived from an EMBL/GenBank/DDBJ whole genome shotgun (WGS) entry which is preliminary data.</text>
</comment>
<evidence type="ECO:0000313" key="2">
    <source>
        <dbReference type="EMBL" id="MFC4356288.1"/>
    </source>
</evidence>
<dbReference type="Proteomes" id="UP001595733">
    <property type="component" value="Unassembled WGS sequence"/>
</dbReference>
<gene>
    <name evidence="2" type="ORF">ACFO0S_14600</name>
</gene>
<keyword evidence="1" id="KW-0472">Membrane</keyword>
<dbReference type="EMBL" id="JBHSEF010000029">
    <property type="protein sequence ID" value="MFC4356288.1"/>
    <property type="molecule type" value="Genomic_DNA"/>
</dbReference>
<keyword evidence="1" id="KW-1133">Transmembrane helix</keyword>
<sequence length="291" mass="32577">MENELTKLKSAMDQSVFQSATFGEKEKQAIRESLHQRKKKRIPVAGFVAVAALFLLALIGSSVWLQMNQPAAPSDGEPHILEGMIFQGQTNAGDTLQFLDGNLTVSTDPMISAIRPWMDPEDMASDPASELVYPELDVERTDSLFSIYSEEELVFTLTQTGPLLYEDEAGNVYSTQVFIEGADDFTARVEDFKVGYHVGGGVIFGDNENGIHIGMLQIIDSEESYSTVEELLLEIDYDFERGYIEFPDAEILTEGSTYTVILDEEHTLIFEKKGKRIIEDENGIRYYSVPE</sequence>
<accession>A0ABV8UY86</accession>
<evidence type="ECO:0000256" key="1">
    <source>
        <dbReference type="SAM" id="Phobius"/>
    </source>
</evidence>
<keyword evidence="3" id="KW-1185">Reference proteome</keyword>
<feature type="transmembrane region" description="Helical" evidence="1">
    <location>
        <begin position="44"/>
        <end position="65"/>
    </location>
</feature>
<evidence type="ECO:0008006" key="4">
    <source>
        <dbReference type="Google" id="ProtNLM"/>
    </source>
</evidence>
<dbReference type="RefSeq" id="WP_378142862.1">
    <property type="nucleotide sequence ID" value="NZ_JBHSEF010000029.1"/>
</dbReference>
<reference evidence="3" key="1">
    <citation type="journal article" date="2019" name="Int. J. Syst. Evol. Microbiol.">
        <title>The Global Catalogue of Microorganisms (GCM) 10K type strain sequencing project: providing services to taxonomists for standard genome sequencing and annotation.</title>
        <authorList>
            <consortium name="The Broad Institute Genomics Platform"/>
            <consortium name="The Broad Institute Genome Sequencing Center for Infectious Disease"/>
            <person name="Wu L."/>
            <person name="Ma J."/>
        </authorList>
    </citation>
    <scope>NUCLEOTIDE SEQUENCE [LARGE SCALE GENOMIC DNA]</scope>
    <source>
        <strain evidence="3">CCUG 50353</strain>
    </source>
</reference>
<evidence type="ECO:0000313" key="3">
    <source>
        <dbReference type="Proteomes" id="UP001595733"/>
    </source>
</evidence>